<evidence type="ECO:0000256" key="14">
    <source>
        <dbReference type="ARBA" id="ARBA00049067"/>
    </source>
</evidence>
<sequence>MSEGSTRANPTRAATPAALNGGAPEGFSGGGHPNSPASRGAYAKGRPLAADHGLLPSLVPLLGEWLPHQRWFAGKGRPITGFTLVSATELLPRGAGGAAPGLLHLLVRARQSGPAEPSAAEGDCYQLLLGIRSVLPQHLAHALIGRPTGGPLHGTTVYEALADPRLTGILLERLRVPGRLGALRFTRAPSTAIPSGLSPRPITAEQSNSSVVYGDTYILKVFRRIGWGVNPDLELPRALARAGCDRVPHPTAWYETTTGAALGTEGVSGEPMTLGILQPFLRGSADGWQLALNSLSVQADFTGSARALGRATAEVHTALAAALPTAVLSRPRIEKLAAGMAARLEAAADAVPALRPYREQLHAAFADFAELGRHGRTWAAQRIHGDLHLGQALRAVRDGRWALIDFEGEPARPIVERRRLQPVARDIAGMLRSFDYAARSARPAPDSSAQSGWTQEWARQNRAAYCDGYAEAAGVDPREEPELMRAYETDKAVYEVLYEARHRPDWLPVPMAAIQRLAGASRSPSDGPGQRTPKARLGQETPKARLSQEAPDAAEARDAAGAPGRGTASGQGETGAPDHATATGRSETAAEAPGHGTATGQGETGVPDHATATGRGGTAGPAGTSEAGRSPGAGSGRARQSDTGARPAPGAPPAPPA</sequence>
<evidence type="ECO:0000256" key="8">
    <source>
        <dbReference type="ARBA" id="ARBA00022741"/>
    </source>
</evidence>
<evidence type="ECO:0000313" key="18">
    <source>
        <dbReference type="Proteomes" id="UP001611548"/>
    </source>
</evidence>
<evidence type="ECO:0000256" key="6">
    <source>
        <dbReference type="ARBA" id="ARBA00022600"/>
    </source>
</evidence>
<feature type="compositionally biased region" description="Low complexity" evidence="15">
    <location>
        <begin position="1"/>
        <end position="18"/>
    </location>
</feature>
<evidence type="ECO:0000256" key="12">
    <source>
        <dbReference type="ARBA" id="ARBA00023277"/>
    </source>
</evidence>
<keyword evidence="12" id="KW-0119">Carbohydrate metabolism</keyword>
<keyword evidence="6" id="KW-0321">Glycogen metabolism</keyword>
<evidence type="ECO:0000256" key="1">
    <source>
        <dbReference type="ARBA" id="ARBA00004964"/>
    </source>
</evidence>
<evidence type="ECO:0000256" key="15">
    <source>
        <dbReference type="SAM" id="MobiDB-lite"/>
    </source>
</evidence>
<reference evidence="17 18" key="1">
    <citation type="submission" date="2024-10" db="EMBL/GenBank/DDBJ databases">
        <title>The Natural Products Discovery Center: Release of the First 8490 Sequenced Strains for Exploring Actinobacteria Biosynthetic Diversity.</title>
        <authorList>
            <person name="Kalkreuter E."/>
            <person name="Kautsar S.A."/>
            <person name="Yang D."/>
            <person name="Bader C.D."/>
            <person name="Teijaro C.N."/>
            <person name="Fluegel L."/>
            <person name="Davis C.M."/>
            <person name="Simpson J.R."/>
            <person name="Lauterbach L."/>
            <person name="Steele A.D."/>
            <person name="Gui C."/>
            <person name="Meng S."/>
            <person name="Li G."/>
            <person name="Viehrig K."/>
            <person name="Ye F."/>
            <person name="Su P."/>
            <person name="Kiefer A.F."/>
            <person name="Nichols A."/>
            <person name="Cepeda A.J."/>
            <person name="Yan W."/>
            <person name="Fan B."/>
            <person name="Jiang Y."/>
            <person name="Adhikari A."/>
            <person name="Zheng C.-J."/>
            <person name="Schuster L."/>
            <person name="Cowan T.M."/>
            <person name="Smanski M.J."/>
            <person name="Chevrette M.G."/>
            <person name="De Carvalho L.P.S."/>
            <person name="Shen B."/>
        </authorList>
    </citation>
    <scope>NUCLEOTIDE SEQUENCE [LARGE SCALE GENOMIC DNA]</scope>
    <source>
        <strain evidence="17 18">NPDC020327</strain>
    </source>
</reference>
<evidence type="ECO:0000256" key="13">
    <source>
        <dbReference type="ARBA" id="ARBA00031251"/>
    </source>
</evidence>
<evidence type="ECO:0000256" key="9">
    <source>
        <dbReference type="ARBA" id="ARBA00022777"/>
    </source>
</evidence>
<dbReference type="EC" id="2.7.1.175" evidence="4"/>
<keyword evidence="9" id="KW-0418">Kinase</keyword>
<keyword evidence="10" id="KW-0067">ATP-binding</keyword>
<evidence type="ECO:0000256" key="2">
    <source>
        <dbReference type="ARBA" id="ARBA00006219"/>
    </source>
</evidence>
<feature type="compositionally biased region" description="Gly residues" evidence="15">
    <location>
        <begin position="23"/>
        <end position="32"/>
    </location>
</feature>
<protein>
    <recommendedName>
        <fullName evidence="5">Maltokinase</fullName>
        <ecNumber evidence="4">2.7.1.175</ecNumber>
    </recommendedName>
    <alternativeName>
        <fullName evidence="13">Maltose-1-phosphate synthase</fullName>
    </alternativeName>
</protein>
<comment type="subunit">
    <text evidence="3">Monomer.</text>
</comment>
<gene>
    <name evidence="17" type="ORF">ACH429_06330</name>
</gene>
<evidence type="ECO:0000256" key="5">
    <source>
        <dbReference type="ARBA" id="ARBA00013882"/>
    </source>
</evidence>
<feature type="region of interest" description="Disordered" evidence="15">
    <location>
        <begin position="1"/>
        <end position="43"/>
    </location>
</feature>
<comment type="catalytic activity">
    <reaction evidence="14">
        <text>D-maltose + ATP = alpha-maltose 1-phosphate + ADP + H(+)</text>
        <dbReference type="Rhea" id="RHEA:31915"/>
        <dbReference type="ChEBI" id="CHEBI:15378"/>
        <dbReference type="ChEBI" id="CHEBI:17306"/>
        <dbReference type="ChEBI" id="CHEBI:30616"/>
        <dbReference type="ChEBI" id="CHEBI:63576"/>
        <dbReference type="ChEBI" id="CHEBI:456216"/>
        <dbReference type="EC" id="2.7.1.175"/>
    </reaction>
</comment>
<keyword evidence="7" id="KW-0808">Transferase</keyword>
<organism evidence="17 18">
    <name type="scientific">Streptomyces pathocidini</name>
    <dbReference type="NCBI Taxonomy" id="1650571"/>
    <lineage>
        <taxon>Bacteria</taxon>
        <taxon>Bacillati</taxon>
        <taxon>Actinomycetota</taxon>
        <taxon>Actinomycetes</taxon>
        <taxon>Kitasatosporales</taxon>
        <taxon>Streptomycetaceae</taxon>
        <taxon>Streptomyces</taxon>
    </lineage>
</organism>
<dbReference type="EMBL" id="JBIRWE010000002">
    <property type="protein sequence ID" value="MFI1963743.1"/>
    <property type="molecule type" value="Genomic_DNA"/>
</dbReference>
<keyword evidence="18" id="KW-1185">Reference proteome</keyword>
<dbReference type="Gene3D" id="3.90.1200.10">
    <property type="match status" value="1"/>
</dbReference>
<evidence type="ECO:0000259" key="16">
    <source>
        <dbReference type="Pfam" id="PF18085"/>
    </source>
</evidence>
<keyword evidence="11" id="KW-0320">Glycogen biosynthesis</keyword>
<comment type="caution">
    <text evidence="17">The sequence shown here is derived from an EMBL/GenBank/DDBJ whole genome shotgun (WGS) entry which is preliminary data.</text>
</comment>
<evidence type="ECO:0000256" key="7">
    <source>
        <dbReference type="ARBA" id="ARBA00022679"/>
    </source>
</evidence>
<evidence type="ECO:0000256" key="10">
    <source>
        <dbReference type="ARBA" id="ARBA00022840"/>
    </source>
</evidence>
<dbReference type="Proteomes" id="UP001611548">
    <property type="component" value="Unassembled WGS sequence"/>
</dbReference>
<feature type="compositionally biased region" description="Low complexity" evidence="15">
    <location>
        <begin position="621"/>
        <end position="648"/>
    </location>
</feature>
<dbReference type="InterPro" id="IPR040999">
    <property type="entry name" value="Mak_N_cap"/>
</dbReference>
<evidence type="ECO:0000256" key="11">
    <source>
        <dbReference type="ARBA" id="ARBA00023056"/>
    </source>
</evidence>
<name>A0ABW7UM55_9ACTN</name>
<dbReference type="InterPro" id="IPR011009">
    <property type="entry name" value="Kinase-like_dom_sf"/>
</dbReference>
<evidence type="ECO:0000313" key="17">
    <source>
        <dbReference type="EMBL" id="MFI1963743.1"/>
    </source>
</evidence>
<dbReference type="SUPFAM" id="SSF56112">
    <property type="entry name" value="Protein kinase-like (PK-like)"/>
    <property type="match status" value="1"/>
</dbReference>
<dbReference type="Pfam" id="PF18085">
    <property type="entry name" value="Mak_N_cap"/>
    <property type="match status" value="1"/>
</dbReference>
<comment type="pathway">
    <text evidence="1">Glycan biosynthesis; glycogen biosynthesis.</text>
</comment>
<proteinExistence type="inferred from homology"/>
<dbReference type="RefSeq" id="WP_398718088.1">
    <property type="nucleotide sequence ID" value="NZ_JBIRWE010000002.1"/>
</dbReference>
<feature type="region of interest" description="Disordered" evidence="15">
    <location>
        <begin position="518"/>
        <end position="657"/>
    </location>
</feature>
<feature type="compositionally biased region" description="Gly residues" evidence="15">
    <location>
        <begin position="563"/>
        <end position="573"/>
    </location>
</feature>
<accession>A0ABW7UM55</accession>
<evidence type="ECO:0000256" key="3">
    <source>
        <dbReference type="ARBA" id="ARBA00011245"/>
    </source>
</evidence>
<evidence type="ECO:0000256" key="4">
    <source>
        <dbReference type="ARBA" id="ARBA00011962"/>
    </source>
</evidence>
<keyword evidence="8" id="KW-0547">Nucleotide-binding</keyword>
<feature type="domain" description="Maltokinase N-terminal cap" evidence="16">
    <location>
        <begin position="65"/>
        <end position="163"/>
    </location>
</feature>
<comment type="similarity">
    <text evidence="2">Belongs to the aminoglycoside phosphotransferase family.</text>
</comment>